<dbReference type="OrthoDB" id="770581at2"/>
<accession>A0A4R0P5H1</accession>
<reference evidence="1 2" key="1">
    <citation type="submission" date="2019-02" db="EMBL/GenBank/DDBJ databases">
        <title>Pedobacter sp. RP-3-11 sp. nov., isolated from Arctic soil.</title>
        <authorList>
            <person name="Dahal R.H."/>
        </authorList>
    </citation>
    <scope>NUCLEOTIDE SEQUENCE [LARGE SCALE GENOMIC DNA]</scope>
    <source>
        <strain evidence="1 2">RP-3-11</strain>
    </source>
</reference>
<dbReference type="Proteomes" id="UP000291485">
    <property type="component" value="Unassembled WGS sequence"/>
</dbReference>
<protein>
    <submittedName>
        <fullName evidence="1">Uncharacterized protein</fullName>
    </submittedName>
</protein>
<keyword evidence="2" id="KW-1185">Reference proteome</keyword>
<dbReference type="RefSeq" id="WP_131556612.1">
    <property type="nucleotide sequence ID" value="NZ_SJSN01000002.1"/>
</dbReference>
<proteinExistence type="predicted"/>
<name>A0A4R0P5H1_9SPHI</name>
<organism evidence="1 2">
    <name type="scientific">Pedobacter frigidisoli</name>
    <dbReference type="NCBI Taxonomy" id="2530455"/>
    <lineage>
        <taxon>Bacteria</taxon>
        <taxon>Pseudomonadati</taxon>
        <taxon>Bacteroidota</taxon>
        <taxon>Sphingobacteriia</taxon>
        <taxon>Sphingobacteriales</taxon>
        <taxon>Sphingobacteriaceae</taxon>
        <taxon>Pedobacter</taxon>
    </lineage>
</organism>
<gene>
    <name evidence="1" type="ORF">EZ449_03705</name>
</gene>
<evidence type="ECO:0000313" key="1">
    <source>
        <dbReference type="EMBL" id="TCD12133.1"/>
    </source>
</evidence>
<dbReference type="EMBL" id="SJSN01000002">
    <property type="protein sequence ID" value="TCD12133.1"/>
    <property type="molecule type" value="Genomic_DNA"/>
</dbReference>
<comment type="caution">
    <text evidence="1">The sequence shown here is derived from an EMBL/GenBank/DDBJ whole genome shotgun (WGS) entry which is preliminary data.</text>
</comment>
<evidence type="ECO:0000313" key="2">
    <source>
        <dbReference type="Proteomes" id="UP000291485"/>
    </source>
</evidence>
<sequence>MEKLTKFIKRSSINKIQLENIRIGDFVSDEYGKSGKVDNIEKVHCHRELHYYFHLGKSGTILIIL</sequence>
<dbReference type="AlphaFoldDB" id="A0A4R0P5H1"/>